<gene>
    <name evidence="1" type="ORF">ABT404_52075</name>
</gene>
<dbReference type="RefSeq" id="WP_350792633.1">
    <property type="nucleotide sequence ID" value="NZ_JBEPEK010000959.1"/>
</dbReference>
<dbReference type="EMBL" id="JBEPEK010000959">
    <property type="protein sequence ID" value="MER7187908.1"/>
    <property type="molecule type" value="Genomic_DNA"/>
</dbReference>
<proteinExistence type="predicted"/>
<sequence>MIGPYDYTLQIGRVIRAMQKGQRYPCPPGTSSRCDVRPVARSMISALEGGATGSGYILAGMNRHHHDVFTRMPELVGASRRPLSRSHASCFPPNELVHGRQ</sequence>
<keyword evidence="2" id="KW-1185">Reference proteome</keyword>
<comment type="caution">
    <text evidence="1">The sequence shown here is derived from an EMBL/GenBank/DDBJ whole genome shotgun (WGS) entry which is preliminary data.</text>
</comment>
<dbReference type="Gene3D" id="3.40.50.720">
    <property type="entry name" value="NAD(P)-binding Rossmann-like Domain"/>
    <property type="match status" value="1"/>
</dbReference>
<dbReference type="Proteomes" id="UP001474181">
    <property type="component" value="Unassembled WGS sequence"/>
</dbReference>
<reference evidence="1 2" key="1">
    <citation type="submission" date="2024-06" db="EMBL/GenBank/DDBJ databases">
        <title>The Natural Products Discovery Center: Release of the First 8490 Sequenced Strains for Exploring Actinobacteria Biosynthetic Diversity.</title>
        <authorList>
            <person name="Kalkreuter E."/>
            <person name="Kautsar S.A."/>
            <person name="Yang D."/>
            <person name="Bader C.D."/>
            <person name="Teijaro C.N."/>
            <person name="Fluegel L."/>
            <person name="Davis C.M."/>
            <person name="Simpson J.R."/>
            <person name="Lauterbach L."/>
            <person name="Steele A.D."/>
            <person name="Gui C."/>
            <person name="Meng S."/>
            <person name="Li G."/>
            <person name="Viehrig K."/>
            <person name="Ye F."/>
            <person name="Su P."/>
            <person name="Kiefer A.F."/>
            <person name="Nichols A."/>
            <person name="Cepeda A.J."/>
            <person name="Yan W."/>
            <person name="Fan B."/>
            <person name="Jiang Y."/>
            <person name="Adhikari A."/>
            <person name="Zheng C.-J."/>
            <person name="Schuster L."/>
            <person name="Cowan T.M."/>
            <person name="Smanski M.J."/>
            <person name="Chevrette M.G."/>
            <person name="De Carvalho L.P.S."/>
            <person name="Shen B."/>
        </authorList>
    </citation>
    <scope>NUCLEOTIDE SEQUENCE [LARGE SCALE GENOMIC DNA]</scope>
    <source>
        <strain evidence="1 2">NPDC000234</strain>
    </source>
</reference>
<evidence type="ECO:0000313" key="2">
    <source>
        <dbReference type="Proteomes" id="UP001474181"/>
    </source>
</evidence>
<protein>
    <submittedName>
        <fullName evidence="1">Uncharacterized protein</fullName>
    </submittedName>
</protein>
<name>A0ABV1XFZ9_9ACTN</name>
<evidence type="ECO:0000313" key="1">
    <source>
        <dbReference type="EMBL" id="MER7187908.1"/>
    </source>
</evidence>
<organism evidence="1 2">
    <name type="scientific">Streptomyces hyaluromycini</name>
    <dbReference type="NCBI Taxonomy" id="1377993"/>
    <lineage>
        <taxon>Bacteria</taxon>
        <taxon>Bacillati</taxon>
        <taxon>Actinomycetota</taxon>
        <taxon>Actinomycetes</taxon>
        <taxon>Kitasatosporales</taxon>
        <taxon>Streptomycetaceae</taxon>
        <taxon>Streptomyces</taxon>
    </lineage>
</organism>
<accession>A0ABV1XFZ9</accession>